<organism evidence="2 4">
    <name type="scientific">Mycolicibacterium fortuitum</name>
    <name type="common">Mycobacterium fortuitum</name>
    <dbReference type="NCBI Taxonomy" id="1766"/>
    <lineage>
        <taxon>Bacteria</taxon>
        <taxon>Bacillati</taxon>
        <taxon>Actinomycetota</taxon>
        <taxon>Actinomycetes</taxon>
        <taxon>Mycobacteriales</taxon>
        <taxon>Mycobacteriaceae</taxon>
        <taxon>Mycolicibacterium</taxon>
    </lineage>
</organism>
<reference evidence="2 4" key="1">
    <citation type="journal article" date="2015" name="MBio">
        <title>Enzymatic Degradation of Phenazines Can Generate Energy and Protect Sensitive Organisms from Toxicity.</title>
        <authorList>
            <person name="Costa K.C."/>
            <person name="Bergkessel M."/>
            <person name="Saunders S."/>
            <person name="Korlach J."/>
            <person name="Newman D.K."/>
        </authorList>
    </citation>
    <scope>NUCLEOTIDE SEQUENCE [LARGE SCALE GENOMIC DNA]</scope>
    <source>
        <strain evidence="2 4">CT6</strain>
    </source>
</reference>
<sequence length="274" mass="29293">MRRLLSLAVVLAAFGAGTTVPPASATCATPANCEFTEHVAAADAYLSTRPGTVGYVLRDRTTGAVYRNAHAGEPVWTASTIKLGMVVDLLTRQRAGTVRLTDSDRTLMAAMLHSSDDDAADTLWSRYSGADHQAFNADFPAYGLTGLQPQRGFSRTFPYWGFQKATPEDLDRLINYTLSDLPAAEAAEIVDALQHVDANQQWGVWGAGAAMNPGNKDGWSLEQGGWVVNSVGFAGPRQRYTLAIMNALGDEGGYDDGVKTTTHLSELLLAGHGD</sequence>
<dbReference type="InterPro" id="IPR000871">
    <property type="entry name" value="Beta-lactam_class-A"/>
</dbReference>
<dbReference type="STRING" id="1766.XA26_31180"/>
<dbReference type="GO" id="GO:0030655">
    <property type="term" value="P:beta-lactam antibiotic catabolic process"/>
    <property type="evidence" value="ECO:0007669"/>
    <property type="project" value="InterPro"/>
</dbReference>
<proteinExistence type="predicted"/>
<dbReference type="InterPro" id="IPR012338">
    <property type="entry name" value="Beta-lactam/transpept-like"/>
</dbReference>
<dbReference type="PANTHER" id="PTHR35333">
    <property type="entry name" value="BETA-LACTAMASE"/>
    <property type="match status" value="1"/>
</dbReference>
<feature type="signal peptide" evidence="1">
    <location>
        <begin position="1"/>
        <end position="25"/>
    </location>
</feature>
<dbReference type="RefSeq" id="WP_200914951.1">
    <property type="nucleotide sequence ID" value="NZ_CP011269.1"/>
</dbReference>
<evidence type="ECO:0000313" key="2">
    <source>
        <dbReference type="EMBL" id="ALI26952.1"/>
    </source>
</evidence>
<dbReference type="GO" id="GO:0008800">
    <property type="term" value="F:beta-lactamase activity"/>
    <property type="evidence" value="ECO:0007669"/>
    <property type="project" value="InterPro"/>
</dbReference>
<dbReference type="SUPFAM" id="SSF56601">
    <property type="entry name" value="beta-lactamase/transpeptidase-like"/>
    <property type="match status" value="1"/>
</dbReference>
<name>A0A0N9YB50_MYCFO</name>
<evidence type="ECO:0000256" key="1">
    <source>
        <dbReference type="SAM" id="SignalP"/>
    </source>
</evidence>
<keyword evidence="1" id="KW-0732">Signal</keyword>
<dbReference type="KEGG" id="mft:XA26_31180"/>
<dbReference type="Proteomes" id="UP000057134">
    <property type="component" value="Chromosome"/>
</dbReference>
<feature type="chain" id="PRO_5006041494" evidence="1">
    <location>
        <begin position="26"/>
        <end position="274"/>
    </location>
</feature>
<dbReference type="PANTHER" id="PTHR35333:SF3">
    <property type="entry name" value="BETA-LACTAMASE-TYPE TRANSPEPTIDASE FOLD CONTAINING PROTEIN"/>
    <property type="match status" value="1"/>
</dbReference>
<dbReference type="EMBL" id="JAWLVV010000043">
    <property type="protein sequence ID" value="MDV7294606.1"/>
    <property type="molecule type" value="Genomic_DNA"/>
</dbReference>
<keyword evidence="4" id="KW-1185">Reference proteome</keyword>
<dbReference type="AlphaFoldDB" id="A0A0N9YB50"/>
<accession>A0A0N9YB50</accession>
<dbReference type="GO" id="GO:0046677">
    <property type="term" value="P:response to antibiotic"/>
    <property type="evidence" value="ECO:0007669"/>
    <property type="project" value="InterPro"/>
</dbReference>
<reference evidence="3" key="2">
    <citation type="submission" date="2023-10" db="EMBL/GenBank/DDBJ databases">
        <title>Mycolicibacterium fortuitum clinical isolates causing pulmonary infections in humans.</title>
        <authorList>
            <person name="Mejia-Ponce P.M."/>
            <person name="Zenteno-Cuevas R."/>
            <person name="Licona-Cassani C."/>
        </authorList>
    </citation>
    <scope>NUCLEOTIDE SEQUENCE</scope>
    <source>
        <strain evidence="3">M8</strain>
    </source>
</reference>
<evidence type="ECO:0000313" key="3">
    <source>
        <dbReference type="EMBL" id="MDV7294606.1"/>
    </source>
</evidence>
<protein>
    <submittedName>
        <fullName evidence="3">Tat pathway signal sequence</fullName>
    </submittedName>
</protein>
<gene>
    <name evidence="3" type="ORF">R4485_31060</name>
    <name evidence="2" type="ORF">XA26_31180</name>
</gene>
<dbReference type="Proteomes" id="UP001186041">
    <property type="component" value="Unassembled WGS sequence"/>
</dbReference>
<dbReference type="PATRIC" id="fig|1766.6.peg.3100"/>
<dbReference type="EMBL" id="CP011269">
    <property type="protein sequence ID" value="ALI26952.1"/>
    <property type="molecule type" value="Genomic_DNA"/>
</dbReference>
<evidence type="ECO:0000313" key="4">
    <source>
        <dbReference type="Proteomes" id="UP000057134"/>
    </source>
</evidence>
<dbReference type="Gene3D" id="3.40.710.10">
    <property type="entry name" value="DD-peptidase/beta-lactamase superfamily"/>
    <property type="match status" value="1"/>
</dbReference>